<dbReference type="GO" id="GO:0031416">
    <property type="term" value="C:NatB complex"/>
    <property type="evidence" value="ECO:0007669"/>
    <property type="project" value="TreeGrafter"/>
</dbReference>
<accession>A0A9W9G5D0</accession>
<keyword evidence="3" id="KW-1185">Reference proteome</keyword>
<name>A0A9W9G5D0_9EURO</name>
<dbReference type="RefSeq" id="XP_056480082.1">
    <property type="nucleotide sequence ID" value="XM_056612858.1"/>
</dbReference>
<evidence type="ECO:0000256" key="1">
    <source>
        <dbReference type="ARBA" id="ARBA00006298"/>
    </source>
</evidence>
<dbReference type="OrthoDB" id="1874341at2759"/>
<reference evidence="2" key="2">
    <citation type="journal article" date="2023" name="IMA Fungus">
        <title>Comparative genomic study of the Penicillium genus elucidates a diverse pangenome and 15 lateral gene transfer events.</title>
        <authorList>
            <person name="Petersen C."/>
            <person name="Sorensen T."/>
            <person name="Nielsen M.R."/>
            <person name="Sondergaard T.E."/>
            <person name="Sorensen J.L."/>
            <person name="Fitzpatrick D.A."/>
            <person name="Frisvad J.C."/>
            <person name="Nielsen K.L."/>
        </authorList>
    </citation>
    <scope>NUCLEOTIDE SEQUENCE</scope>
    <source>
        <strain evidence="2">IBT 30761</strain>
    </source>
</reference>
<sequence>MARTNDSVFYRRNQQIQDVIDGQNFKQALQLIEKRMKKGEVTRFLRAWKAQILLCLSDEPSRQRGATETLKLCDEESETTDLETLEILFESLEKIKKVKGFQVDDETKTKLWEKAAKTSPKDLDIQKRWLYSALDTSDWKSAQKAAMSLQKNFPKKRSYYFWAIFMSYMVSVDEKSSETDKKLFGTLASRMISKAGADVPTDPAQLLSHPRAIQNAEEVRLLLKILETQRQHGEVVRILDSENLGVNSQIVRGDRTFHGLMVDNLLLADNMWDRAFSYVQSLYTVPDDEDGQKKLLELDEWKIWNLLHQSALRSEDDSGIITKALDLAEKFLEFAPKSRNAALARIMLVSCAIDKGQLTTDDWFPACKQYVDQHIHKQYAFQDILKATSHSKDKMRALLDYIQNHKQENKIFVPQINALKVEYCLCISSPDTVSKKVIEDYVTRCLKLYHTTLQTDSTEKDSSATESEPSDDLCLLAAMALLRTASTAEAEAHVSDTSLIRAAGILEHLLQSSPLHYPALLYLVRIYSLLGAGSLAMSTFSKLSIKNMQYETVAHNFFTRIGSIHPHTTPPIEGAEYKDFHPQSALVQGLRFYRNSDVSTSRYRDNGLNLGTYVAAAEIVQLGKSLTNSFCRRMYALDLRRAQRLVGGDPTSMWDEIARNRSPVEDLRNSSVYMDCEFAGKPAFEDRLRVGPKPNVNWLAAAQTTDQLFSVLKRIAIQSPLIPELDLPAHDAYSTNDVETDQTDMEKEAANINLELLRVATFMAGSKASTSEQVDSALAQVENWLNSKKADLTLNGEKISPLITRTALYLQPTVPAGPTWRYLHSVFTILESLKAVSQLVSLASSKSPKTVDISKERVEKLSNLTPVIFELVRSNTRALKTQISASGVLGSLVNCLVNGEESDRYGQDLKETLEAGFDMSKLEIFCGELMESWEVALDGVMGVKL</sequence>
<reference evidence="2" key="1">
    <citation type="submission" date="2022-11" db="EMBL/GenBank/DDBJ databases">
        <authorList>
            <person name="Petersen C."/>
        </authorList>
    </citation>
    <scope>NUCLEOTIDE SEQUENCE</scope>
    <source>
        <strain evidence="2">IBT 30761</strain>
    </source>
</reference>
<gene>
    <name evidence="2" type="ORF">N7532_000354</name>
</gene>
<proteinExistence type="inferred from homology"/>
<dbReference type="EMBL" id="JAPQKI010000001">
    <property type="protein sequence ID" value="KAJ5112309.1"/>
    <property type="molecule type" value="Genomic_DNA"/>
</dbReference>
<evidence type="ECO:0000313" key="3">
    <source>
        <dbReference type="Proteomes" id="UP001149074"/>
    </source>
</evidence>
<dbReference type="Proteomes" id="UP001149074">
    <property type="component" value="Unassembled WGS sequence"/>
</dbReference>
<evidence type="ECO:0000313" key="2">
    <source>
        <dbReference type="EMBL" id="KAJ5112309.1"/>
    </source>
</evidence>
<dbReference type="PANTHER" id="PTHR22767:SF3">
    <property type="entry name" value="N-ALPHA-ACETYLTRANSFERASE 25, NATB AUXILIARY SUBUNIT"/>
    <property type="match status" value="1"/>
</dbReference>
<dbReference type="PANTHER" id="PTHR22767">
    <property type="entry name" value="N-TERMINAL ACETYLTRANSFERASE-RELATED"/>
    <property type="match status" value="1"/>
</dbReference>
<dbReference type="InterPro" id="IPR019183">
    <property type="entry name" value="NAA25_NatB_aux_su"/>
</dbReference>
<comment type="caution">
    <text evidence="2">The sequence shown here is derived from an EMBL/GenBank/DDBJ whole genome shotgun (WGS) entry which is preliminary data.</text>
</comment>
<dbReference type="AlphaFoldDB" id="A0A9W9G5D0"/>
<protein>
    <submittedName>
        <fullName evidence="2">Uncharacterized protein</fullName>
    </submittedName>
</protein>
<organism evidence="2 3">
    <name type="scientific">Penicillium argentinense</name>
    <dbReference type="NCBI Taxonomy" id="1131581"/>
    <lineage>
        <taxon>Eukaryota</taxon>
        <taxon>Fungi</taxon>
        <taxon>Dikarya</taxon>
        <taxon>Ascomycota</taxon>
        <taxon>Pezizomycotina</taxon>
        <taxon>Eurotiomycetes</taxon>
        <taxon>Eurotiomycetidae</taxon>
        <taxon>Eurotiales</taxon>
        <taxon>Aspergillaceae</taxon>
        <taxon>Penicillium</taxon>
    </lineage>
</organism>
<comment type="similarity">
    <text evidence="1">Belongs to the MDM20/NAA25 family.</text>
</comment>
<dbReference type="GeneID" id="81351837"/>
<dbReference type="Pfam" id="PF09797">
    <property type="entry name" value="NatB_MDM20"/>
    <property type="match status" value="1"/>
</dbReference>